<dbReference type="SUPFAM" id="SSF51735">
    <property type="entry name" value="NAD(P)-binding Rossmann-fold domains"/>
    <property type="match status" value="1"/>
</dbReference>
<organism evidence="2 3">
    <name type="scientific">Ottowia flava</name>
    <dbReference type="NCBI Taxonomy" id="2675430"/>
    <lineage>
        <taxon>Bacteria</taxon>
        <taxon>Pseudomonadati</taxon>
        <taxon>Pseudomonadota</taxon>
        <taxon>Betaproteobacteria</taxon>
        <taxon>Burkholderiales</taxon>
        <taxon>Comamonadaceae</taxon>
        <taxon>Ottowia</taxon>
    </lineage>
</organism>
<keyword evidence="3" id="KW-1185">Reference proteome</keyword>
<evidence type="ECO:0000259" key="1">
    <source>
        <dbReference type="SMART" id="SM00881"/>
    </source>
</evidence>
<dbReference type="Gene3D" id="3.40.50.720">
    <property type="entry name" value="NAD(P)-binding Rossmann-like Domain"/>
    <property type="match status" value="1"/>
</dbReference>
<proteinExistence type="predicted"/>
<dbReference type="RefSeq" id="WP_147912578.1">
    <property type="nucleotide sequence ID" value="NZ_JBHUEJ010000016.1"/>
</dbReference>
<dbReference type="SMART" id="SM00881">
    <property type="entry name" value="CoA_binding"/>
    <property type="match status" value="1"/>
</dbReference>
<accession>A0ABW4KQX7</accession>
<dbReference type="InterPro" id="IPR003781">
    <property type="entry name" value="CoA-bd"/>
</dbReference>
<dbReference type="InterPro" id="IPR036291">
    <property type="entry name" value="NAD(P)-bd_dom_sf"/>
</dbReference>
<feature type="domain" description="CoA-binding" evidence="1">
    <location>
        <begin position="15"/>
        <end position="118"/>
    </location>
</feature>
<gene>
    <name evidence="2" type="ORF">ACFSF0_07490</name>
</gene>
<comment type="caution">
    <text evidence="2">The sequence shown here is derived from an EMBL/GenBank/DDBJ whole genome shotgun (WGS) entry which is preliminary data.</text>
</comment>
<evidence type="ECO:0000313" key="3">
    <source>
        <dbReference type="Proteomes" id="UP001597304"/>
    </source>
</evidence>
<evidence type="ECO:0000313" key="2">
    <source>
        <dbReference type="EMBL" id="MFD1710445.1"/>
    </source>
</evidence>
<dbReference type="Proteomes" id="UP001597304">
    <property type="component" value="Unassembled WGS sequence"/>
</dbReference>
<dbReference type="PANTHER" id="PTHR33303">
    <property type="entry name" value="CYTOPLASMIC PROTEIN-RELATED"/>
    <property type="match status" value="1"/>
</dbReference>
<sequence>MPRTPDTISTLRDVLTRCRTLAVVGLSPQWHRPSHFAAKYMQAHGYRVIPINPLVAQEGGSILGERAYASVREADAAVRAEGGRIALVDCFRKSEDIPPLADDAVAIGARCLWLQLGVENEAAADVAEAAGLQVVRNRCVKIEHARLFGGLGWAGVNTRVISAKRPTVLPY</sequence>
<dbReference type="Pfam" id="PF13380">
    <property type="entry name" value="CoA_binding_2"/>
    <property type="match status" value="1"/>
</dbReference>
<name>A0ABW4KQX7_9BURK</name>
<reference evidence="3" key="1">
    <citation type="journal article" date="2019" name="Int. J. Syst. Evol. Microbiol.">
        <title>The Global Catalogue of Microorganisms (GCM) 10K type strain sequencing project: providing services to taxonomists for standard genome sequencing and annotation.</title>
        <authorList>
            <consortium name="The Broad Institute Genomics Platform"/>
            <consortium name="The Broad Institute Genome Sequencing Center for Infectious Disease"/>
            <person name="Wu L."/>
            <person name="Ma J."/>
        </authorList>
    </citation>
    <scope>NUCLEOTIDE SEQUENCE [LARGE SCALE GENOMIC DNA]</scope>
    <source>
        <strain evidence="3">LMG 29247</strain>
    </source>
</reference>
<protein>
    <submittedName>
        <fullName evidence="2">CoA-binding protein</fullName>
    </submittedName>
</protein>
<dbReference type="EMBL" id="JBHUEJ010000016">
    <property type="protein sequence ID" value="MFD1710445.1"/>
    <property type="molecule type" value="Genomic_DNA"/>
</dbReference>
<dbReference type="PANTHER" id="PTHR33303:SF2">
    <property type="entry name" value="COA-BINDING DOMAIN-CONTAINING PROTEIN"/>
    <property type="match status" value="1"/>
</dbReference>